<keyword evidence="1" id="KW-0732">Signal</keyword>
<protein>
    <submittedName>
        <fullName evidence="2">Uncharacterized protein</fullName>
    </submittedName>
</protein>
<evidence type="ECO:0000313" key="3">
    <source>
        <dbReference type="Proteomes" id="UP000219167"/>
    </source>
</evidence>
<accession>A0A285UQ36</accession>
<evidence type="ECO:0000313" key="2">
    <source>
        <dbReference type="EMBL" id="SOC43990.1"/>
    </source>
</evidence>
<reference evidence="2 3" key="1">
    <citation type="submission" date="2017-08" db="EMBL/GenBank/DDBJ databases">
        <authorList>
            <person name="de Groot N.N."/>
        </authorList>
    </citation>
    <scope>NUCLEOTIDE SEQUENCE [LARGE SCALE GENOMIC DNA]</scope>
    <source>
        <strain evidence="2 3">JC85</strain>
    </source>
</reference>
<sequence length="112" mass="11394">MRAVSIVLSFVMVLSGAALAAAGELDGTWTGATPGGSSIKVVVANNQAKSYYFKGKSQGGIGGKVSGGKAAFGLRTNKSAKVVLQGQKGNKLVFVYTDNTGPDALKVTLTKN</sequence>
<dbReference type="EMBL" id="OBQD01000012">
    <property type="protein sequence ID" value="SOC43990.1"/>
    <property type="molecule type" value="Genomic_DNA"/>
</dbReference>
<feature type="signal peptide" evidence="1">
    <location>
        <begin position="1"/>
        <end position="20"/>
    </location>
</feature>
<organism evidence="2 3">
    <name type="scientific">Rhizobium subbaraonis</name>
    <dbReference type="NCBI Taxonomy" id="908946"/>
    <lineage>
        <taxon>Bacteria</taxon>
        <taxon>Pseudomonadati</taxon>
        <taxon>Pseudomonadota</taxon>
        <taxon>Alphaproteobacteria</taxon>
        <taxon>Hyphomicrobiales</taxon>
        <taxon>Rhizobiaceae</taxon>
        <taxon>Rhizobium/Agrobacterium group</taxon>
        <taxon>Rhizobium</taxon>
    </lineage>
</organism>
<gene>
    <name evidence="2" type="ORF">SAMN05892877_1122</name>
</gene>
<feature type="chain" id="PRO_5012244885" evidence="1">
    <location>
        <begin position="21"/>
        <end position="112"/>
    </location>
</feature>
<evidence type="ECO:0000256" key="1">
    <source>
        <dbReference type="SAM" id="SignalP"/>
    </source>
</evidence>
<dbReference type="Proteomes" id="UP000219167">
    <property type="component" value="Unassembled WGS sequence"/>
</dbReference>
<dbReference type="AlphaFoldDB" id="A0A285UQ36"/>
<keyword evidence="3" id="KW-1185">Reference proteome</keyword>
<proteinExistence type="predicted"/>
<dbReference type="RefSeq" id="WP_097141359.1">
    <property type="nucleotide sequence ID" value="NZ_OBQD01000012.1"/>
</dbReference>
<name>A0A285UQ36_9HYPH</name>